<dbReference type="Proteomes" id="UP000238390">
    <property type="component" value="Chromosome"/>
</dbReference>
<dbReference type="EMBL" id="CP027169">
    <property type="protein sequence ID" value="AVK04972.1"/>
    <property type="molecule type" value="Genomic_DNA"/>
</dbReference>
<evidence type="ECO:0000259" key="1">
    <source>
        <dbReference type="Pfam" id="PF03235"/>
    </source>
</evidence>
<organism evidence="2 3">
    <name type="scientific">Pseudomonas paraeruginosa</name>
    <dbReference type="NCBI Taxonomy" id="2994495"/>
    <lineage>
        <taxon>Bacteria</taxon>
        <taxon>Pseudomonadati</taxon>
        <taxon>Pseudomonadota</taxon>
        <taxon>Gammaproteobacteria</taxon>
        <taxon>Pseudomonadales</taxon>
        <taxon>Pseudomonadaceae</taxon>
        <taxon>Pseudomonas</taxon>
    </lineage>
</organism>
<dbReference type="InterPro" id="IPR004919">
    <property type="entry name" value="GmrSD_N"/>
</dbReference>
<name>A0A0V3CWT4_9PSED</name>
<dbReference type="Pfam" id="PF03235">
    <property type="entry name" value="GmrSD_N"/>
    <property type="match status" value="1"/>
</dbReference>
<keyword evidence="3" id="KW-1185">Reference proteome</keyword>
<dbReference type="PANTHER" id="PTHR37292:SF2">
    <property type="entry name" value="DUF262 DOMAIN-CONTAINING PROTEIN"/>
    <property type="match status" value="1"/>
</dbReference>
<gene>
    <name evidence="2" type="ORF">CSB93_0198</name>
</gene>
<dbReference type="RefSeq" id="WP_023098849.1">
    <property type="nucleotide sequence ID" value="NZ_CP027169.1"/>
</dbReference>
<dbReference type="AlphaFoldDB" id="A0A0V3CWT4"/>
<dbReference type="PANTHER" id="PTHR37292">
    <property type="entry name" value="VNG6097C"/>
    <property type="match status" value="1"/>
</dbReference>
<evidence type="ECO:0000313" key="3">
    <source>
        <dbReference type="Proteomes" id="UP000238390"/>
    </source>
</evidence>
<evidence type="ECO:0000313" key="2">
    <source>
        <dbReference type="EMBL" id="AVK04972.1"/>
    </source>
</evidence>
<protein>
    <recommendedName>
        <fullName evidence="1">GmrSD restriction endonucleases N-terminal domain-containing protein</fullName>
    </recommendedName>
</protein>
<accession>A0A0V3CWT4</accession>
<sequence length="571" mass="64592">MAKAEASVEELVSMIERGELRLPEMQRQYVWRSTRVRDLLDSLYRGYPSGAILLWETDETVPLQDFAVSQNTNPYQSTRLLLDGQQRLTSLSAVIRGEPVSVRGRRRPIDLLFNLEHSDQLAVVTEVEENGDDEDDADDDSELIGDETDSTEDELLKRFNKMTFVVATRKLEQLPHWVKVSEVFKTDNDAPFLKRAGISGFDDPRYEKYSQRLARLRGIRKYVYRMDVLERTLSYDEVTEIFVRVNSLGAKLRSSDLALAQITAKWRHSLQTFQDFQKACAKTGFDLDLGLHLKNLMAFATGQSRFQIVGSLNVEKLQKAWKEACDGMEFALNFLRSNLGIDSPALLSSPFLLVVLAYFGHSRNYALSNDEARQLRYWALMANAKGRFSRGSSETILDQDLANIRQGGAVSELIDRLRLQFGRLDITAEELEGRNQRSALFKTMFLAFRAAGAKDWRSHLAIALDHSGAQHRLQFHHIFPKAVLKTSFTAREADDIANLAFIGGKTNRAISDKAPAVYLPPLVDRLGEPAFAAQCIPVEASLLEVESYKDFLLERRKRIATALNTFVGPAD</sequence>
<feature type="domain" description="GmrSD restriction endonucleases N-terminal" evidence="1">
    <location>
        <begin position="8"/>
        <end position="262"/>
    </location>
</feature>
<reference evidence="2 3" key="1">
    <citation type="submission" date="2018-02" db="EMBL/GenBank/DDBJ databases">
        <title>FDA/CDC Antimicrobial Resistant Isolate Bank Genome Sequencing.</title>
        <authorList>
            <person name="Benahmed F.H."/>
            <person name="Lutgring J.D."/>
            <person name="Yoo B."/>
            <person name="Machado M."/>
            <person name="Brown A."/>
            <person name="McAllister G."/>
            <person name="Perry A."/>
            <person name="Halpin A.L."/>
            <person name="Vavikolanu K."/>
            <person name="Ott S."/>
            <person name="Zhao X."/>
            <person name="Tallon L.J."/>
            <person name="Sadzewicz L."/>
            <person name="Aluvathingal J."/>
            <person name="Nadendla S."/>
            <person name="Voskania-kordi A."/>
            <person name="Simonyan V."/>
            <person name="Patel J."/>
            <person name="Shawar R.M."/>
        </authorList>
    </citation>
    <scope>NUCLEOTIDE SEQUENCE [LARGE SCALE GENOMIC DNA]</scope>
    <source>
        <strain evidence="2 3">AR_0356</strain>
    </source>
</reference>
<proteinExistence type="predicted"/>